<comment type="subcellular location">
    <subcellularLocation>
        <location evidence="1">Cell surface</location>
    </subcellularLocation>
</comment>
<dbReference type="Proteomes" id="UP001649230">
    <property type="component" value="Chromosome"/>
</dbReference>
<dbReference type="NCBIfam" id="TIGR02532">
    <property type="entry name" value="IV_pilin_GFxxxE"/>
    <property type="match status" value="1"/>
</dbReference>
<gene>
    <name evidence="4" type="ORF">L0M14_13385</name>
</gene>
<dbReference type="RefSeq" id="WP_235122538.1">
    <property type="nucleotide sequence ID" value="NZ_CP090978.1"/>
</dbReference>
<sequence length="178" mass="19513">MKRFANVLKQEQGFSLIELIATLSILSLVIGGIYGVISFGFKAYNKVTVENSLRDEADILMSSIMTQLYTYGPDLVTSIANENGIEMERTDPLDGNTLPAKQIKIQNHALYIMDSSEVESSGKIGDLKSELADGSSIELDCGNATSCRDGLIAVTLVLEQIDQQGQKHQLQMESRFGF</sequence>
<keyword evidence="3" id="KW-0472">Membrane</keyword>
<evidence type="ECO:0000256" key="1">
    <source>
        <dbReference type="ARBA" id="ARBA00004241"/>
    </source>
</evidence>
<dbReference type="EMBL" id="CP090978">
    <property type="protein sequence ID" value="UJF35982.1"/>
    <property type="molecule type" value="Genomic_DNA"/>
</dbReference>
<keyword evidence="5" id="KW-1185">Reference proteome</keyword>
<evidence type="ECO:0000313" key="5">
    <source>
        <dbReference type="Proteomes" id="UP001649230"/>
    </source>
</evidence>
<reference evidence="4 5" key="1">
    <citation type="journal article" date="2024" name="Int. J. Syst. Evol. Microbiol.">
        <title>Paenibacillus hexagrammi sp. nov., a novel bacterium isolated from the gut content of Hexagrammos agrammus.</title>
        <authorList>
            <person name="Jung H.K."/>
            <person name="Kim D.G."/>
            <person name="Zin H."/>
            <person name="Park J."/>
            <person name="Jung H."/>
            <person name="Kim Y.O."/>
            <person name="Kong H.J."/>
            <person name="Kim J.W."/>
            <person name="Kim Y.S."/>
        </authorList>
    </citation>
    <scope>NUCLEOTIDE SEQUENCE [LARGE SCALE GENOMIC DNA]</scope>
    <source>
        <strain evidence="4 5">YPD9-1</strain>
    </source>
</reference>
<feature type="transmembrane region" description="Helical" evidence="3">
    <location>
        <begin position="20"/>
        <end position="44"/>
    </location>
</feature>
<accession>A0ABY3SSL9</accession>
<dbReference type="Pfam" id="PF07963">
    <property type="entry name" value="N_methyl"/>
    <property type="match status" value="1"/>
</dbReference>
<keyword evidence="3" id="KW-1133">Transmembrane helix</keyword>
<keyword evidence="2" id="KW-0178">Competence</keyword>
<evidence type="ECO:0000256" key="3">
    <source>
        <dbReference type="SAM" id="Phobius"/>
    </source>
</evidence>
<dbReference type="InterPro" id="IPR012902">
    <property type="entry name" value="N_methyl_site"/>
</dbReference>
<protein>
    <submittedName>
        <fullName evidence="4">Type II secretion system GspH family protein</fullName>
    </submittedName>
</protein>
<name>A0ABY3SSL9_9BACL</name>
<dbReference type="PROSITE" id="PS00409">
    <property type="entry name" value="PROKAR_NTER_METHYL"/>
    <property type="match status" value="1"/>
</dbReference>
<evidence type="ECO:0000313" key="4">
    <source>
        <dbReference type="EMBL" id="UJF35982.1"/>
    </source>
</evidence>
<proteinExistence type="predicted"/>
<evidence type="ECO:0000256" key="2">
    <source>
        <dbReference type="ARBA" id="ARBA00023287"/>
    </source>
</evidence>
<organism evidence="4 5">
    <name type="scientific">Paenibacillus hexagrammi</name>
    <dbReference type="NCBI Taxonomy" id="2908839"/>
    <lineage>
        <taxon>Bacteria</taxon>
        <taxon>Bacillati</taxon>
        <taxon>Bacillota</taxon>
        <taxon>Bacilli</taxon>
        <taxon>Bacillales</taxon>
        <taxon>Paenibacillaceae</taxon>
        <taxon>Paenibacillus</taxon>
    </lineage>
</organism>
<keyword evidence="3" id="KW-0812">Transmembrane</keyword>